<dbReference type="EMBL" id="JBHTKA010000007">
    <property type="protein sequence ID" value="MFD1001390.1"/>
    <property type="molecule type" value="Genomic_DNA"/>
</dbReference>
<dbReference type="RefSeq" id="WP_377581087.1">
    <property type="nucleotide sequence ID" value="NZ_JBHTKA010000007.1"/>
</dbReference>
<dbReference type="Proteomes" id="UP001597112">
    <property type="component" value="Unassembled WGS sequence"/>
</dbReference>
<sequence>MTSSLISYNQQAQEELVRWQKRMQRKPSFLNRLSKQTQNRINRIIPEKVHTAITSAIKQMTRALIFGAGLSTPDPIPDLTLADRENRVRAIIRAHRNTATAEGAITGAGGLLLGLADFPIWLGIKMKMLFEIAATYGIDTRDYKERIYLLHIFQLTFSSQQHRNRIYSQLEQWREDVILLPADIHQFDWRSFQQEYRDYIDIAKLLQLVPGIGAVVGAYVNHRLTEKLGQYAMNAYRMRTLPA</sequence>
<reference evidence="2" key="1">
    <citation type="journal article" date="2019" name="Int. J. Syst. Evol. Microbiol.">
        <title>The Global Catalogue of Microorganisms (GCM) 10K type strain sequencing project: providing services to taxonomists for standard genome sequencing and annotation.</title>
        <authorList>
            <consortium name="The Broad Institute Genomics Platform"/>
            <consortium name="The Broad Institute Genome Sequencing Center for Infectious Disease"/>
            <person name="Wu L."/>
            <person name="Ma J."/>
        </authorList>
    </citation>
    <scope>NUCLEOTIDE SEQUENCE [LARGE SCALE GENOMIC DNA]</scope>
    <source>
        <strain evidence="2">CCUG 58938</strain>
    </source>
</reference>
<dbReference type="InterPro" id="IPR024787">
    <property type="entry name" value="EcsC"/>
</dbReference>
<protein>
    <submittedName>
        <fullName evidence="1">EcsC family protein</fullName>
    </submittedName>
</protein>
<dbReference type="PANTHER" id="PTHR41260:SF1">
    <property type="entry name" value="PROTEIN ECSC"/>
    <property type="match status" value="1"/>
</dbReference>
<proteinExistence type="predicted"/>
<name>A0ABW3K5T7_9BACT</name>
<evidence type="ECO:0000313" key="2">
    <source>
        <dbReference type="Proteomes" id="UP001597112"/>
    </source>
</evidence>
<accession>A0ABW3K5T7</accession>
<evidence type="ECO:0000313" key="1">
    <source>
        <dbReference type="EMBL" id="MFD1001390.1"/>
    </source>
</evidence>
<gene>
    <name evidence="1" type="ORF">ACFQ21_18830</name>
</gene>
<organism evidence="1 2">
    <name type="scientific">Ohtaekwangia kribbensis</name>
    <dbReference type="NCBI Taxonomy" id="688913"/>
    <lineage>
        <taxon>Bacteria</taxon>
        <taxon>Pseudomonadati</taxon>
        <taxon>Bacteroidota</taxon>
        <taxon>Cytophagia</taxon>
        <taxon>Cytophagales</taxon>
        <taxon>Fulvivirgaceae</taxon>
        <taxon>Ohtaekwangia</taxon>
    </lineage>
</organism>
<dbReference type="Pfam" id="PF12787">
    <property type="entry name" value="EcsC"/>
    <property type="match status" value="1"/>
</dbReference>
<dbReference type="PANTHER" id="PTHR41260">
    <property type="entry name" value="PROTEIN ECSC"/>
    <property type="match status" value="1"/>
</dbReference>
<comment type="caution">
    <text evidence="1">The sequence shown here is derived from an EMBL/GenBank/DDBJ whole genome shotgun (WGS) entry which is preliminary data.</text>
</comment>
<keyword evidence="2" id="KW-1185">Reference proteome</keyword>